<organism evidence="1 2">
    <name type="scientific">Spirosoma foliorum</name>
    <dbReference type="NCBI Taxonomy" id="2710596"/>
    <lineage>
        <taxon>Bacteria</taxon>
        <taxon>Pseudomonadati</taxon>
        <taxon>Bacteroidota</taxon>
        <taxon>Cytophagia</taxon>
        <taxon>Cytophagales</taxon>
        <taxon>Cytophagaceae</taxon>
        <taxon>Spirosoma</taxon>
    </lineage>
</organism>
<sequence length="90" mass="10351">MNSTNRERCTFTQFIEDNPFKVVGMTLTRFGDSGDFIPNSAGGYTRVKNVNGKWLPRDEKARLALPLLNFRSFLGRLRVSCLRLRIWLIG</sequence>
<dbReference type="KEGG" id="sfol:H3H32_03460"/>
<evidence type="ECO:0000313" key="1">
    <source>
        <dbReference type="EMBL" id="QMW04027.1"/>
    </source>
</evidence>
<keyword evidence="2" id="KW-1185">Reference proteome</keyword>
<name>A0A7G5GYT5_9BACT</name>
<protein>
    <submittedName>
        <fullName evidence="1">Uncharacterized protein</fullName>
    </submittedName>
</protein>
<dbReference type="RefSeq" id="WP_182461283.1">
    <property type="nucleotide sequence ID" value="NZ_CP059732.1"/>
</dbReference>
<gene>
    <name evidence="1" type="ORF">H3H32_03460</name>
</gene>
<evidence type="ECO:0000313" key="2">
    <source>
        <dbReference type="Proteomes" id="UP000515369"/>
    </source>
</evidence>
<accession>A0A7G5GYT5</accession>
<dbReference type="AlphaFoldDB" id="A0A7G5GYT5"/>
<dbReference type="Proteomes" id="UP000515369">
    <property type="component" value="Chromosome"/>
</dbReference>
<proteinExistence type="predicted"/>
<dbReference type="EMBL" id="CP059732">
    <property type="protein sequence ID" value="QMW04027.1"/>
    <property type="molecule type" value="Genomic_DNA"/>
</dbReference>
<reference evidence="1 2" key="1">
    <citation type="submission" date="2020-07" db="EMBL/GenBank/DDBJ databases">
        <title>Spirosoma foliorum sp. nov., isolated from the leaves on the Nejang mountain Korea, Republic of.</title>
        <authorList>
            <person name="Ho H."/>
            <person name="Lee Y.-J."/>
            <person name="Nurcahyanto D.-A."/>
            <person name="Kim S.-G."/>
        </authorList>
    </citation>
    <scope>NUCLEOTIDE SEQUENCE [LARGE SCALE GENOMIC DNA]</scope>
    <source>
        <strain evidence="1 2">PL0136</strain>
    </source>
</reference>